<sequence length="873" mass="93167">MYDTTVPGAPLSPSAGGGMPVPPERISKERWFLRAAKGILFATLFLIPIFFLPYTQDPRFAKVLLLEVAAVLAGLAWAFSVITGRRLRWVQSPLNIGFAALVAALLAGVGFSVARWASFWGNDPTGEKALTLLSLAVLSFVAAASFVRRDVSRAIAALFASVSLLGLFTLVSFGYLFASGTVPAWLNVNPAGPNASVLAAVLGFGFVVSIVFTLAHRGASGGAMASRRLRWLAFAAAVCTGAAVLLLAFRREVVDPAGAIGLVGFRELWLALGIAVLLVLVAAFVRSRGGTEGSRERAVTDTGLAILAFLVIASGFFAFRTLPAPDPLGTQFALLFQRPLEASPAYRATGDIAQKSIAAHPAFGFGPANFAVAYNQFRDGGQLNQTVFWSLRFGHGASFIGTIPATLGIAGSLAFLVFIVSALLLLFRGLARTVVADPLRVALAGGIFFGMALWFLYPSNIVVTAMMFLALGMFAAVAAEPVAAGEAGRFPRFGTAERILSLEAGGLNFVMPLAAVFAIIAALIGLYSFTTQYFAEAYFLRAAQALAVGNIESAEIFLDRAMALNQTDDSYPQGRAQVAIPGIQRLVNQAGANPPADLADRFGRELKAGIAAGQRAAALHPRNPQHWFVLGQLYELVIPFGASGADQDADAAYARAAAEDPTNPDVPLARARVMLTVADLLTLRIGETRSGDERSRLEALRKEAFAKARKFLADGVLKLKPDYAAAHFLLAQIAIRENNLAEAIRNTENTARLAPADIGVLFQLGVLYYRAERFDDAKAAFNEAVRQNDSYANARYFLGLIWDRQGDREAALSQFQKIAALNPDNEEVKRIIANIAAGKPALFGIVPPLPAPETRKEPPVRESASGAKPLERR</sequence>
<dbReference type="PANTHER" id="PTHR12558:SF13">
    <property type="entry name" value="CELL DIVISION CYCLE PROTEIN 27 HOMOLOG"/>
    <property type="match status" value="1"/>
</dbReference>
<dbReference type="EMBL" id="MHQT01000044">
    <property type="protein sequence ID" value="OHA08262.1"/>
    <property type="molecule type" value="Genomic_DNA"/>
</dbReference>
<organism evidence="4 5">
    <name type="scientific">Candidatus Sungbacteria bacterium RIFCSPLOWO2_01_FULL_60_25</name>
    <dbReference type="NCBI Taxonomy" id="1802281"/>
    <lineage>
        <taxon>Bacteria</taxon>
        <taxon>Candidatus Sungiibacteriota</taxon>
    </lineage>
</organism>
<protein>
    <recommendedName>
        <fullName evidence="6">Tetratricopeptide repeat protein</fullName>
    </recommendedName>
</protein>
<dbReference type="Pfam" id="PF13432">
    <property type="entry name" value="TPR_16"/>
    <property type="match status" value="2"/>
</dbReference>
<dbReference type="Proteomes" id="UP000178977">
    <property type="component" value="Unassembled WGS sequence"/>
</dbReference>
<dbReference type="InterPro" id="IPR019734">
    <property type="entry name" value="TPR_rpt"/>
</dbReference>
<accession>A0A1G2LBT4</accession>
<feature type="transmembrane region" description="Helical" evidence="3">
    <location>
        <begin position="94"/>
        <end position="117"/>
    </location>
</feature>
<feature type="transmembrane region" description="Helical" evidence="3">
    <location>
        <begin position="197"/>
        <end position="219"/>
    </location>
</feature>
<feature type="transmembrane region" description="Helical" evidence="3">
    <location>
        <begin position="463"/>
        <end position="484"/>
    </location>
</feature>
<feature type="transmembrane region" description="Helical" evidence="3">
    <location>
        <begin position="439"/>
        <end position="457"/>
    </location>
</feature>
<feature type="transmembrane region" description="Helical" evidence="3">
    <location>
        <begin position="399"/>
        <end position="427"/>
    </location>
</feature>
<dbReference type="SUPFAM" id="SSF48452">
    <property type="entry name" value="TPR-like"/>
    <property type="match status" value="2"/>
</dbReference>
<evidence type="ECO:0000256" key="1">
    <source>
        <dbReference type="PROSITE-ProRule" id="PRU00339"/>
    </source>
</evidence>
<dbReference type="SMART" id="SM00028">
    <property type="entry name" value="TPR"/>
    <property type="match status" value="4"/>
</dbReference>
<evidence type="ECO:0000313" key="5">
    <source>
        <dbReference type="Proteomes" id="UP000178977"/>
    </source>
</evidence>
<dbReference type="PANTHER" id="PTHR12558">
    <property type="entry name" value="CELL DIVISION CYCLE 16,23,27"/>
    <property type="match status" value="1"/>
</dbReference>
<feature type="transmembrane region" description="Helical" evidence="3">
    <location>
        <begin position="129"/>
        <end position="147"/>
    </location>
</feature>
<keyword evidence="1" id="KW-0802">TPR repeat</keyword>
<feature type="transmembrane region" description="Helical" evidence="3">
    <location>
        <begin position="35"/>
        <end position="54"/>
    </location>
</feature>
<feature type="repeat" description="TPR" evidence="1">
    <location>
        <begin position="792"/>
        <end position="825"/>
    </location>
</feature>
<keyword evidence="3" id="KW-0812">Transmembrane</keyword>
<dbReference type="AlphaFoldDB" id="A0A1G2LBT4"/>
<evidence type="ECO:0008006" key="6">
    <source>
        <dbReference type="Google" id="ProtNLM"/>
    </source>
</evidence>
<evidence type="ECO:0000313" key="4">
    <source>
        <dbReference type="EMBL" id="OHA08262.1"/>
    </source>
</evidence>
<dbReference type="InterPro" id="IPR011990">
    <property type="entry name" value="TPR-like_helical_dom_sf"/>
</dbReference>
<proteinExistence type="predicted"/>
<evidence type="ECO:0000256" key="3">
    <source>
        <dbReference type="SAM" id="Phobius"/>
    </source>
</evidence>
<feature type="region of interest" description="Disordered" evidence="2">
    <location>
        <begin position="847"/>
        <end position="873"/>
    </location>
</feature>
<feature type="transmembrane region" description="Helical" evidence="3">
    <location>
        <begin position="154"/>
        <end position="177"/>
    </location>
</feature>
<gene>
    <name evidence="4" type="ORF">A3A44_00500</name>
</gene>
<comment type="caution">
    <text evidence="4">The sequence shown here is derived from an EMBL/GenBank/DDBJ whole genome shotgun (WGS) entry which is preliminary data.</text>
</comment>
<feature type="transmembrane region" description="Helical" evidence="3">
    <location>
        <begin position="269"/>
        <end position="286"/>
    </location>
</feature>
<dbReference type="Gene3D" id="1.25.40.10">
    <property type="entry name" value="Tetratricopeptide repeat domain"/>
    <property type="match status" value="2"/>
</dbReference>
<feature type="repeat" description="TPR" evidence="1">
    <location>
        <begin position="758"/>
        <end position="791"/>
    </location>
</feature>
<feature type="transmembrane region" description="Helical" evidence="3">
    <location>
        <begin position="298"/>
        <end position="319"/>
    </location>
</feature>
<reference evidence="4 5" key="1">
    <citation type="journal article" date="2016" name="Nat. Commun.">
        <title>Thousands of microbial genomes shed light on interconnected biogeochemical processes in an aquifer system.</title>
        <authorList>
            <person name="Anantharaman K."/>
            <person name="Brown C.T."/>
            <person name="Hug L.A."/>
            <person name="Sharon I."/>
            <person name="Castelle C.J."/>
            <person name="Probst A.J."/>
            <person name="Thomas B.C."/>
            <person name="Singh A."/>
            <person name="Wilkins M.J."/>
            <person name="Karaoz U."/>
            <person name="Brodie E.L."/>
            <person name="Williams K.H."/>
            <person name="Hubbard S.S."/>
            <person name="Banfield J.F."/>
        </authorList>
    </citation>
    <scope>NUCLEOTIDE SEQUENCE [LARGE SCALE GENOMIC DNA]</scope>
</reference>
<feature type="transmembrane region" description="Helical" evidence="3">
    <location>
        <begin position="60"/>
        <end position="82"/>
    </location>
</feature>
<feature type="region of interest" description="Disordered" evidence="2">
    <location>
        <begin position="1"/>
        <end position="22"/>
    </location>
</feature>
<keyword evidence="3" id="KW-0472">Membrane</keyword>
<dbReference type="PROSITE" id="PS50005">
    <property type="entry name" value="TPR"/>
    <property type="match status" value="2"/>
</dbReference>
<keyword evidence="3" id="KW-1133">Transmembrane helix</keyword>
<name>A0A1G2LBT4_9BACT</name>
<dbReference type="STRING" id="1802281.A3A44_00500"/>
<evidence type="ECO:0000256" key="2">
    <source>
        <dbReference type="SAM" id="MobiDB-lite"/>
    </source>
</evidence>
<feature type="transmembrane region" description="Helical" evidence="3">
    <location>
        <begin position="505"/>
        <end position="529"/>
    </location>
</feature>
<feature type="transmembrane region" description="Helical" evidence="3">
    <location>
        <begin position="231"/>
        <end position="249"/>
    </location>
</feature>